<dbReference type="InterPro" id="IPR029061">
    <property type="entry name" value="THDP-binding"/>
</dbReference>
<dbReference type="GO" id="GO:0000287">
    <property type="term" value="F:magnesium ion binding"/>
    <property type="evidence" value="ECO:0007669"/>
    <property type="project" value="UniProtKB-ARBA"/>
</dbReference>
<dbReference type="Pfam" id="PF02776">
    <property type="entry name" value="TPP_enzyme_N"/>
    <property type="match status" value="1"/>
</dbReference>
<dbReference type="GO" id="GO:0030976">
    <property type="term" value="F:thiamine pyrophosphate binding"/>
    <property type="evidence" value="ECO:0007669"/>
    <property type="project" value="InterPro"/>
</dbReference>
<evidence type="ECO:0000313" key="3">
    <source>
        <dbReference type="Proteomes" id="UP000523000"/>
    </source>
</evidence>
<protein>
    <submittedName>
        <fullName evidence="2">Thiamine pyrophosphate-dependent acetolactate synthase large subunit-like protein</fullName>
    </submittedName>
</protein>
<dbReference type="EMBL" id="JACHVS010000002">
    <property type="protein sequence ID" value="MBB2997004.1"/>
    <property type="molecule type" value="Genomic_DNA"/>
</dbReference>
<name>A0A839QQG1_9MICC</name>
<evidence type="ECO:0000259" key="1">
    <source>
        <dbReference type="Pfam" id="PF02776"/>
    </source>
</evidence>
<organism evidence="2 3">
    <name type="scientific">Paeniglutamicibacter cryotolerans</name>
    <dbReference type="NCBI Taxonomy" id="670079"/>
    <lineage>
        <taxon>Bacteria</taxon>
        <taxon>Bacillati</taxon>
        <taxon>Actinomycetota</taxon>
        <taxon>Actinomycetes</taxon>
        <taxon>Micrococcales</taxon>
        <taxon>Micrococcaceae</taxon>
        <taxon>Paeniglutamicibacter</taxon>
    </lineage>
</organism>
<sequence>MTTIAHHLTSMLKANNVKRVYGVAGDFLNGQTDAIRIDGSMRWAPLLHGEGDAFTACAEAELTGKPAV</sequence>
<dbReference type="PANTHER" id="PTHR42981">
    <property type="entry name" value="PYRUVATE DEHYDROGENASE [UBIQUINONE]"/>
    <property type="match status" value="1"/>
</dbReference>
<reference evidence="2 3" key="1">
    <citation type="submission" date="2020-08" db="EMBL/GenBank/DDBJ databases">
        <title>Sequencing the genomes of 1000 actinobacteria strains.</title>
        <authorList>
            <person name="Klenk H.-P."/>
        </authorList>
    </citation>
    <scope>NUCLEOTIDE SEQUENCE [LARGE SCALE GENOMIC DNA]</scope>
    <source>
        <strain evidence="2 3">DSM 22826</strain>
    </source>
</reference>
<dbReference type="InterPro" id="IPR047211">
    <property type="entry name" value="POXB-like"/>
</dbReference>
<gene>
    <name evidence="2" type="ORF">E9229_003251</name>
</gene>
<dbReference type="PANTHER" id="PTHR42981:SF2">
    <property type="entry name" value="PYRUVATE DEHYDROGENASE [UBIQUINONE]"/>
    <property type="match status" value="1"/>
</dbReference>
<dbReference type="Proteomes" id="UP000523000">
    <property type="component" value="Unassembled WGS sequence"/>
</dbReference>
<keyword evidence="3" id="KW-1185">Reference proteome</keyword>
<dbReference type="SUPFAM" id="SSF52518">
    <property type="entry name" value="Thiamin diphosphate-binding fold (THDP-binding)"/>
    <property type="match status" value="1"/>
</dbReference>
<dbReference type="Gene3D" id="3.40.50.970">
    <property type="match status" value="1"/>
</dbReference>
<dbReference type="InterPro" id="IPR012001">
    <property type="entry name" value="Thiamin_PyroP_enz_TPP-bd_dom"/>
</dbReference>
<comment type="caution">
    <text evidence="2">The sequence shown here is derived from an EMBL/GenBank/DDBJ whole genome shotgun (WGS) entry which is preliminary data.</text>
</comment>
<accession>A0A839QQG1</accession>
<dbReference type="RefSeq" id="WP_221184679.1">
    <property type="nucleotide sequence ID" value="NZ_BAABGK010000034.1"/>
</dbReference>
<feature type="domain" description="Thiamine pyrophosphate enzyme N-terminal TPP-binding" evidence="1">
    <location>
        <begin position="3"/>
        <end position="68"/>
    </location>
</feature>
<evidence type="ECO:0000313" key="2">
    <source>
        <dbReference type="EMBL" id="MBB2997004.1"/>
    </source>
</evidence>
<dbReference type="AlphaFoldDB" id="A0A839QQG1"/>
<proteinExistence type="predicted"/>